<dbReference type="GO" id="GO:0004386">
    <property type="term" value="F:helicase activity"/>
    <property type="evidence" value="ECO:0007669"/>
    <property type="project" value="UniProtKB-KW"/>
</dbReference>
<dbReference type="Pfam" id="PF00271">
    <property type="entry name" value="Helicase_C"/>
    <property type="match status" value="1"/>
</dbReference>
<dbReference type="InterPro" id="IPR010225">
    <property type="entry name" value="HrpB"/>
</dbReference>
<dbReference type="Pfam" id="PF00270">
    <property type="entry name" value="DEAD"/>
    <property type="match status" value="1"/>
</dbReference>
<keyword evidence="2" id="KW-0378">Hydrolase</keyword>
<evidence type="ECO:0000259" key="7">
    <source>
        <dbReference type="PROSITE" id="PS51194"/>
    </source>
</evidence>
<dbReference type="InterPro" id="IPR013689">
    <property type="entry name" value="RNA_helicase_ATP-dep_HrpB_C"/>
</dbReference>
<dbReference type="SUPFAM" id="SSF52540">
    <property type="entry name" value="P-loop containing nucleoside triphosphate hydrolases"/>
    <property type="match status" value="1"/>
</dbReference>
<dbReference type="Proteomes" id="UP001162734">
    <property type="component" value="Chromosome"/>
</dbReference>
<dbReference type="SMART" id="SM00490">
    <property type="entry name" value="HELICc"/>
    <property type="match status" value="1"/>
</dbReference>
<evidence type="ECO:0000256" key="2">
    <source>
        <dbReference type="ARBA" id="ARBA00022801"/>
    </source>
</evidence>
<feature type="domain" description="Helicase C-terminal" evidence="7">
    <location>
        <begin position="199"/>
        <end position="372"/>
    </location>
</feature>
<evidence type="ECO:0000259" key="6">
    <source>
        <dbReference type="PROSITE" id="PS51192"/>
    </source>
</evidence>
<dbReference type="EMBL" id="AP025592">
    <property type="protein sequence ID" value="BDG10506.1"/>
    <property type="molecule type" value="Genomic_DNA"/>
</dbReference>
<dbReference type="Pfam" id="PF04408">
    <property type="entry name" value="WHD_HA2"/>
    <property type="match status" value="1"/>
</dbReference>
<feature type="domain" description="Helicase ATP-binding" evidence="6">
    <location>
        <begin position="14"/>
        <end position="161"/>
    </location>
</feature>
<dbReference type="InterPro" id="IPR048333">
    <property type="entry name" value="HA2_WH"/>
</dbReference>
<keyword evidence="4" id="KW-0067">ATP-binding</keyword>
<keyword evidence="9" id="KW-1185">Reference proteome</keyword>
<evidence type="ECO:0000313" key="8">
    <source>
        <dbReference type="EMBL" id="BDG10506.1"/>
    </source>
</evidence>
<proteinExistence type="predicted"/>
<dbReference type="PIRSF" id="PIRSF005496">
    <property type="entry name" value="ATP_hel_hrpB"/>
    <property type="match status" value="1"/>
</dbReference>
<keyword evidence="3 8" id="KW-0347">Helicase</keyword>
<dbReference type="RefSeq" id="WP_248343015.1">
    <property type="nucleotide sequence ID" value="NZ_AP025592.1"/>
</dbReference>
<feature type="compositionally biased region" description="Pro residues" evidence="5">
    <location>
        <begin position="856"/>
        <end position="870"/>
    </location>
</feature>
<feature type="region of interest" description="Disordered" evidence="5">
    <location>
        <begin position="848"/>
        <end position="870"/>
    </location>
</feature>
<dbReference type="SMART" id="SM00847">
    <property type="entry name" value="HA2"/>
    <property type="match status" value="1"/>
</dbReference>
<evidence type="ECO:0000313" key="9">
    <source>
        <dbReference type="Proteomes" id="UP001162734"/>
    </source>
</evidence>
<dbReference type="PROSITE" id="PS51194">
    <property type="entry name" value="HELICASE_CTER"/>
    <property type="match status" value="1"/>
</dbReference>
<dbReference type="InterPro" id="IPR014001">
    <property type="entry name" value="Helicase_ATP-bd"/>
</dbReference>
<accession>A0ABM7XF80</accession>
<dbReference type="Pfam" id="PF08482">
    <property type="entry name" value="HrpB_C"/>
    <property type="match status" value="1"/>
</dbReference>
<dbReference type="CDD" id="cd18791">
    <property type="entry name" value="SF2_C_RHA"/>
    <property type="match status" value="1"/>
</dbReference>
<reference evidence="9" key="1">
    <citation type="journal article" date="2022" name="Int. J. Syst. Evol. Microbiol.">
        <title>Anaeromyxobacter oryzae sp. nov., Anaeromyxobacter diazotrophicus sp. nov. and Anaeromyxobacter paludicola sp. nov., isolated from paddy soils.</title>
        <authorList>
            <person name="Itoh H."/>
            <person name="Xu Z."/>
            <person name="Mise K."/>
            <person name="Masuda Y."/>
            <person name="Ushijima N."/>
            <person name="Hayakawa C."/>
            <person name="Shiratori Y."/>
            <person name="Senoo K."/>
        </authorList>
    </citation>
    <scope>NUCLEOTIDE SEQUENCE [LARGE SCALE GENOMIC DNA]</scope>
    <source>
        <strain evidence="9">Red630</strain>
    </source>
</reference>
<dbReference type="PROSITE" id="PS51192">
    <property type="entry name" value="HELICASE_ATP_BIND_1"/>
    <property type="match status" value="1"/>
</dbReference>
<evidence type="ECO:0000256" key="3">
    <source>
        <dbReference type="ARBA" id="ARBA00022806"/>
    </source>
</evidence>
<organism evidence="8 9">
    <name type="scientific">Anaeromyxobacter paludicola</name>
    <dbReference type="NCBI Taxonomy" id="2918171"/>
    <lineage>
        <taxon>Bacteria</taxon>
        <taxon>Pseudomonadati</taxon>
        <taxon>Myxococcota</taxon>
        <taxon>Myxococcia</taxon>
        <taxon>Myxococcales</taxon>
        <taxon>Cystobacterineae</taxon>
        <taxon>Anaeromyxobacteraceae</taxon>
        <taxon>Anaeromyxobacter</taxon>
    </lineage>
</organism>
<dbReference type="InterPro" id="IPR001650">
    <property type="entry name" value="Helicase_C-like"/>
</dbReference>
<protein>
    <submittedName>
        <fullName evidence="8">Helicase</fullName>
    </submittedName>
</protein>
<dbReference type="PANTHER" id="PTHR43519:SF1">
    <property type="entry name" value="ATP-DEPENDENT RNA HELICASE HRPB"/>
    <property type="match status" value="1"/>
</dbReference>
<dbReference type="Gene3D" id="3.40.50.300">
    <property type="entry name" value="P-loop containing nucleotide triphosphate hydrolases"/>
    <property type="match status" value="2"/>
</dbReference>
<dbReference type="InterPro" id="IPR011545">
    <property type="entry name" value="DEAD/DEAH_box_helicase_dom"/>
</dbReference>
<name>A0ABM7XF80_9BACT</name>
<dbReference type="SMART" id="SM00487">
    <property type="entry name" value="DEXDc"/>
    <property type="match status" value="1"/>
</dbReference>
<dbReference type="InterPro" id="IPR007502">
    <property type="entry name" value="Helicase-assoc_dom"/>
</dbReference>
<evidence type="ECO:0000256" key="5">
    <source>
        <dbReference type="SAM" id="MobiDB-lite"/>
    </source>
</evidence>
<dbReference type="InterPro" id="IPR027417">
    <property type="entry name" value="P-loop_NTPase"/>
</dbReference>
<keyword evidence="1" id="KW-0547">Nucleotide-binding</keyword>
<dbReference type="Gene3D" id="1.20.120.1080">
    <property type="match status" value="1"/>
</dbReference>
<evidence type="ECO:0000256" key="4">
    <source>
        <dbReference type="ARBA" id="ARBA00022840"/>
    </source>
</evidence>
<gene>
    <name evidence="8" type="ORF">AMPC_36190</name>
</gene>
<dbReference type="NCBIfam" id="TIGR01970">
    <property type="entry name" value="DEAH_box_HrpB"/>
    <property type="match status" value="1"/>
</dbReference>
<evidence type="ECO:0000256" key="1">
    <source>
        <dbReference type="ARBA" id="ARBA00022741"/>
    </source>
</evidence>
<dbReference type="PANTHER" id="PTHR43519">
    <property type="entry name" value="ATP-DEPENDENT RNA HELICASE HRPB"/>
    <property type="match status" value="1"/>
</dbReference>
<sequence>MQPLPIDPLLPEIAEALRRGPSLVIEAPPGAGKTTRVPRALLEAGLAGAGEVVVLEPRRLAARMAARRVAEELGERPGETAGYQVRFEEVAGPRTRLRFVTEGLLTRRLLSDPGLPGVAAVLLDEFHERHLHGDLALALLRRLQRTARPELRLVAMSATLDAAPVARFLGAPSLRSEGRMFPVEVEYLSPAEAARPDVRLEQLVASAVRKAVSAAPAGDVLVFLPGAAEIRRAREALAPLAQSAGLDLVPLHGDLAPEEQDRAVRPGPRRKVILSTNVAETSVTIPGVTAVIDSGLARVASHSPWSGLPTLEVKKVSRASAAQRAGRAGRTGPGRAVRLYTRHDHDGRPEFDLPEIAREDLSEAVLSLASFGLAARELGAGPEAGGEGAFAWFEPPPPAALEAAVGLLRQLGALDAEGRITEPGRRMLRFPLHPRLARLVLEADARGAGQEGALLAAILGERDLRERSPFGAGGRLDTPTGPSDLLELAHLFHQASDGGGPSPERCRRLGLSPGAAASVGRSFRQLCRLVRTRGDDEGALLAATLAAYPDRVGRRRAPGSDEVVLVGGGSARLDEASVVREAPLLVAVDAGERRGARPAPGARGGPVVRLASAASEELLLDLFAGDLRYDEEVAWNAAGERVEARERLLYRDLVLEEKRLARPDPARAAAVLARAAQERGPRAFAAEGALDRLLARLDFAARHAPAAGLAAPSEADLAAALAGLCEGRTSFAELREAGLEEAVLAALPGRARAALQELAPERIRLPSGRALEVRYEAAGKPPWVESRLQDFFGLARGPALAGGRVPLTLHLLAPNHRAVQVTSDLAGFWERHYPAIRRELSRRYPRHAWPEDPLTASPPAPRPPRGAPGR</sequence>